<proteinExistence type="predicted"/>
<protein>
    <submittedName>
        <fullName evidence="2">Uncharacterized protein</fullName>
    </submittedName>
</protein>
<keyword evidence="1" id="KW-0812">Transmembrane</keyword>
<feature type="transmembrane region" description="Helical" evidence="1">
    <location>
        <begin position="21"/>
        <end position="44"/>
    </location>
</feature>
<evidence type="ECO:0000256" key="1">
    <source>
        <dbReference type="SAM" id="Phobius"/>
    </source>
</evidence>
<keyword evidence="1" id="KW-0472">Membrane</keyword>
<dbReference type="RefSeq" id="WP_379767528.1">
    <property type="nucleotide sequence ID" value="NZ_JBHSMZ010000001.1"/>
</dbReference>
<evidence type="ECO:0000313" key="2">
    <source>
        <dbReference type="EMBL" id="MFC5547732.1"/>
    </source>
</evidence>
<dbReference type="Proteomes" id="UP001596086">
    <property type="component" value="Unassembled WGS sequence"/>
</dbReference>
<evidence type="ECO:0000313" key="3">
    <source>
        <dbReference type="Proteomes" id="UP001596086"/>
    </source>
</evidence>
<organism evidence="2 3">
    <name type="scientific">Massilia aerilata</name>
    <dbReference type="NCBI Taxonomy" id="453817"/>
    <lineage>
        <taxon>Bacteria</taxon>
        <taxon>Pseudomonadati</taxon>
        <taxon>Pseudomonadota</taxon>
        <taxon>Betaproteobacteria</taxon>
        <taxon>Burkholderiales</taxon>
        <taxon>Oxalobacteraceae</taxon>
        <taxon>Telluria group</taxon>
        <taxon>Massilia</taxon>
    </lineage>
</organism>
<accession>A0ABW0RXI5</accession>
<gene>
    <name evidence="2" type="ORF">ACFPO9_04295</name>
</gene>
<name>A0ABW0RXI5_9BURK</name>
<keyword evidence="1" id="KW-1133">Transmembrane helix</keyword>
<reference evidence="3" key="1">
    <citation type="journal article" date="2019" name="Int. J. Syst. Evol. Microbiol.">
        <title>The Global Catalogue of Microorganisms (GCM) 10K type strain sequencing project: providing services to taxonomists for standard genome sequencing and annotation.</title>
        <authorList>
            <consortium name="The Broad Institute Genomics Platform"/>
            <consortium name="The Broad Institute Genome Sequencing Center for Infectious Disease"/>
            <person name="Wu L."/>
            <person name="Ma J."/>
        </authorList>
    </citation>
    <scope>NUCLEOTIDE SEQUENCE [LARGE SCALE GENOMIC DNA]</scope>
    <source>
        <strain evidence="3">CGMCC 4.5798</strain>
    </source>
</reference>
<sequence>MGSTLHNKIYLGRHSMLASRRLQVALAVGALGALAGAGIVWAAMRALK</sequence>
<dbReference type="EMBL" id="JBHSMZ010000001">
    <property type="protein sequence ID" value="MFC5547732.1"/>
    <property type="molecule type" value="Genomic_DNA"/>
</dbReference>
<keyword evidence="3" id="KW-1185">Reference proteome</keyword>
<comment type="caution">
    <text evidence="2">The sequence shown here is derived from an EMBL/GenBank/DDBJ whole genome shotgun (WGS) entry which is preliminary data.</text>
</comment>